<evidence type="ECO:0000313" key="2">
    <source>
        <dbReference type="EMBL" id="CAF87056.1"/>
    </source>
</evidence>
<feature type="region of interest" description="Disordered" evidence="1">
    <location>
        <begin position="36"/>
        <end position="82"/>
    </location>
</feature>
<gene>
    <name evidence="2" type="ORF">GSTENG00001912001</name>
</gene>
<evidence type="ECO:0000256" key="1">
    <source>
        <dbReference type="SAM" id="MobiDB-lite"/>
    </source>
</evidence>
<name>Q4TJ76_TETNG</name>
<dbReference type="AlphaFoldDB" id="Q4TJ76"/>
<dbReference type="OrthoDB" id="269822at2759"/>
<comment type="caution">
    <text evidence="2">The sequence shown here is derived from an EMBL/GenBank/DDBJ whole genome shotgun (WGS) entry which is preliminary data.</text>
</comment>
<dbReference type="Gene3D" id="2.30.29.240">
    <property type="match status" value="1"/>
</dbReference>
<feature type="non-terminal residue" evidence="2">
    <location>
        <position position="1"/>
    </location>
</feature>
<dbReference type="KEGG" id="tng:GSTEN00001912G001"/>
<dbReference type="EMBL" id="CAAE01000453">
    <property type="protein sequence ID" value="CAF87056.1"/>
    <property type="molecule type" value="Genomic_DNA"/>
</dbReference>
<organism evidence="2">
    <name type="scientific">Tetraodon nigroviridis</name>
    <name type="common">Spotted green pufferfish</name>
    <name type="synonym">Chelonodon nigroviridis</name>
    <dbReference type="NCBI Taxonomy" id="99883"/>
    <lineage>
        <taxon>Eukaryota</taxon>
        <taxon>Metazoa</taxon>
        <taxon>Chordata</taxon>
        <taxon>Craniata</taxon>
        <taxon>Vertebrata</taxon>
        <taxon>Euteleostomi</taxon>
        <taxon>Actinopterygii</taxon>
        <taxon>Neopterygii</taxon>
        <taxon>Teleostei</taxon>
        <taxon>Neoteleostei</taxon>
        <taxon>Acanthomorphata</taxon>
        <taxon>Eupercaria</taxon>
        <taxon>Tetraodontiformes</taxon>
        <taxon>Tetradontoidea</taxon>
        <taxon>Tetraodontidae</taxon>
        <taxon>Tetraodon</taxon>
    </lineage>
</organism>
<proteinExistence type="predicted"/>
<protein>
    <submittedName>
        <fullName evidence="2">(spotted green pufferfish) hypothetical protein</fullName>
    </submittedName>
</protein>
<reference evidence="2" key="1">
    <citation type="journal article" date="2004" name="Nature">
        <title>Genome duplication in the teleost fish Tetraodon nigroviridis reveals the early vertebrate proto-karyotype.</title>
        <authorList>
            <person name="Jaillon O."/>
            <person name="Aury J.-M."/>
            <person name="Brunet F."/>
            <person name="Petit J.-L."/>
            <person name="Stange-Thomann N."/>
            <person name="Mauceli E."/>
            <person name="Bouneau L."/>
            <person name="Fischer C."/>
            <person name="Ozouf-Costaz C."/>
            <person name="Bernot A."/>
            <person name="Nicaud S."/>
            <person name="Jaffe D."/>
            <person name="Fisher S."/>
            <person name="Lutfalla G."/>
            <person name="Dossat C."/>
            <person name="Segurens B."/>
            <person name="Dasilva C."/>
            <person name="Salanoubat M."/>
            <person name="Levy M."/>
            <person name="Boudet N."/>
            <person name="Castellano S."/>
            <person name="Anthouard V."/>
            <person name="Jubin C."/>
            <person name="Castelli V."/>
            <person name="Katinka M."/>
            <person name="Vacherie B."/>
            <person name="Biemont C."/>
            <person name="Skalli Z."/>
            <person name="Cattolico L."/>
            <person name="Poulain J."/>
            <person name="De Berardinis V."/>
            <person name="Cruaud C."/>
            <person name="Duprat S."/>
            <person name="Brottier P."/>
            <person name="Coutanceau J.-P."/>
            <person name="Gouzy J."/>
            <person name="Parra G."/>
            <person name="Lardier G."/>
            <person name="Chapple C."/>
            <person name="McKernan K.J."/>
            <person name="McEwan P."/>
            <person name="Bosak S."/>
            <person name="Kellis M."/>
            <person name="Volff J.-N."/>
            <person name="Guigo R."/>
            <person name="Zody M.C."/>
            <person name="Mesirov J."/>
            <person name="Lindblad-Toh K."/>
            <person name="Birren B."/>
            <person name="Nusbaum C."/>
            <person name="Kahn D."/>
            <person name="Robinson-Rechavi M."/>
            <person name="Laudet V."/>
            <person name="Schachter V."/>
            <person name="Quetier F."/>
            <person name="Saurin W."/>
            <person name="Scarpelli C."/>
            <person name="Wincker P."/>
            <person name="Lander E.S."/>
            <person name="Weissenbach J."/>
            <person name="Roest Crollius H."/>
        </authorList>
    </citation>
    <scope>NUCLEOTIDE SEQUENCE [LARGE SCALE GENOMIC DNA]</scope>
</reference>
<reference evidence="2" key="2">
    <citation type="submission" date="2004-02" db="EMBL/GenBank/DDBJ databases">
        <authorList>
            <consortium name="Genoscope"/>
            <consortium name="Whitehead Institute Centre for Genome Research"/>
        </authorList>
    </citation>
    <scope>NUCLEOTIDE SEQUENCE</scope>
</reference>
<sequence>ASRGASGPGGPLMAELLFQEVEILDMSTIRDTRTGKYAKQPKVGPHSHLPLPPPLPKMRRSSTSVRKGGSAPPLTSPNVRDRLIGSGRRLRWWEGPRGAPGC</sequence>
<accession>Q4TJ76</accession>